<dbReference type="EMBL" id="CATQJA010002628">
    <property type="protein sequence ID" value="CAJ0574181.1"/>
    <property type="molecule type" value="Genomic_DNA"/>
</dbReference>
<evidence type="ECO:0000313" key="5">
    <source>
        <dbReference type="EMBL" id="CAJ0574181.1"/>
    </source>
</evidence>
<evidence type="ECO:0000256" key="2">
    <source>
        <dbReference type="ARBA" id="ARBA00022737"/>
    </source>
</evidence>
<evidence type="ECO:0000256" key="3">
    <source>
        <dbReference type="SAM" id="MobiDB-lite"/>
    </source>
</evidence>
<dbReference type="PANTHER" id="PTHR11364">
    <property type="entry name" value="THIOSULFATE SULFERTANSFERASE"/>
    <property type="match status" value="1"/>
</dbReference>
<dbReference type="GO" id="GO:0004792">
    <property type="term" value="F:thiosulfate-cyanide sulfurtransferase activity"/>
    <property type="evidence" value="ECO:0007669"/>
    <property type="project" value="TreeGrafter"/>
</dbReference>
<organism evidence="5 6">
    <name type="scientific">Mesorhabditis spiculigera</name>
    <dbReference type="NCBI Taxonomy" id="96644"/>
    <lineage>
        <taxon>Eukaryota</taxon>
        <taxon>Metazoa</taxon>
        <taxon>Ecdysozoa</taxon>
        <taxon>Nematoda</taxon>
        <taxon>Chromadorea</taxon>
        <taxon>Rhabditida</taxon>
        <taxon>Rhabditina</taxon>
        <taxon>Rhabditomorpha</taxon>
        <taxon>Rhabditoidea</taxon>
        <taxon>Rhabditidae</taxon>
        <taxon>Mesorhabditinae</taxon>
        <taxon>Mesorhabditis</taxon>
    </lineage>
</organism>
<evidence type="ECO:0000313" key="6">
    <source>
        <dbReference type="Proteomes" id="UP001177023"/>
    </source>
</evidence>
<keyword evidence="6" id="KW-1185">Reference proteome</keyword>
<protein>
    <recommendedName>
        <fullName evidence="4">Rhodanese domain-containing protein</fullName>
    </recommendedName>
</protein>
<dbReference type="AlphaFoldDB" id="A0AA36CUG9"/>
<feature type="non-terminal residue" evidence="5">
    <location>
        <position position="1"/>
    </location>
</feature>
<dbReference type="InterPro" id="IPR045078">
    <property type="entry name" value="TST/MPST-like"/>
</dbReference>
<accession>A0AA36CUG9</accession>
<dbReference type="Proteomes" id="UP001177023">
    <property type="component" value="Unassembled WGS sequence"/>
</dbReference>
<reference evidence="5" key="1">
    <citation type="submission" date="2023-06" db="EMBL/GenBank/DDBJ databases">
        <authorList>
            <person name="Delattre M."/>
        </authorList>
    </citation>
    <scope>NUCLEOTIDE SEQUENCE</scope>
    <source>
        <strain evidence="5">AF72</strain>
    </source>
</reference>
<comment type="caution">
    <text evidence="5">The sequence shown here is derived from an EMBL/GenBank/DDBJ whole genome shotgun (WGS) entry which is preliminary data.</text>
</comment>
<feature type="region of interest" description="Disordered" evidence="3">
    <location>
        <begin position="348"/>
        <end position="370"/>
    </location>
</feature>
<dbReference type="PANTHER" id="PTHR11364:SF7">
    <property type="entry name" value="THIOSULFATE SULFURTRANSFERASE MPST-1-RELATED"/>
    <property type="match status" value="1"/>
</dbReference>
<proteinExistence type="predicted"/>
<feature type="domain" description="Rhodanese" evidence="4">
    <location>
        <begin position="62"/>
        <end position="163"/>
    </location>
</feature>
<keyword evidence="1" id="KW-0808">Transferase</keyword>
<dbReference type="InterPro" id="IPR036873">
    <property type="entry name" value="Rhodanese-like_dom_sf"/>
</dbReference>
<feature type="region of interest" description="Disordered" evidence="3">
    <location>
        <begin position="194"/>
        <end position="219"/>
    </location>
</feature>
<keyword evidence="2" id="KW-0677">Repeat</keyword>
<dbReference type="SUPFAM" id="SSF52821">
    <property type="entry name" value="Rhodanese/Cell cycle control phosphatase"/>
    <property type="match status" value="2"/>
</dbReference>
<name>A0AA36CUG9_9BILA</name>
<evidence type="ECO:0000259" key="4">
    <source>
        <dbReference type="PROSITE" id="PS50206"/>
    </source>
</evidence>
<dbReference type="Gene3D" id="3.40.250.10">
    <property type="entry name" value="Rhodanese-like domain"/>
    <property type="match status" value="2"/>
</dbReference>
<gene>
    <name evidence="5" type="ORF">MSPICULIGERA_LOCUS12521</name>
</gene>
<dbReference type="PROSITE" id="PS50206">
    <property type="entry name" value="RHODANESE_3"/>
    <property type="match status" value="2"/>
</dbReference>
<dbReference type="SMART" id="SM00450">
    <property type="entry name" value="RHOD"/>
    <property type="match status" value="2"/>
</dbReference>
<dbReference type="CDD" id="cd01448">
    <property type="entry name" value="TST_Repeat_1"/>
    <property type="match status" value="1"/>
</dbReference>
<evidence type="ECO:0000256" key="1">
    <source>
        <dbReference type="ARBA" id="ARBA00022679"/>
    </source>
</evidence>
<dbReference type="Pfam" id="PF00581">
    <property type="entry name" value="Rhodanese"/>
    <property type="match status" value="1"/>
</dbReference>
<sequence>MSALGKFVGSQTVRELLQKGIINKEGVRLLDCSFVPGVKPDWKKFRLEQYGKFDKLAQAKTRGREMYLAGHIPEAVHADLDLAMYPGQYERFSQYPPEVFEQYIELLGVNRGEHLILYGRGAYHGMMWPARFAWLFKSYGHQEVSLLDGGLEDWANRGFEITQEVPKLPKGNWKAGDHFKETLITFEELESVNGNYEPKPVPDIEPTDPEAEQKEKEAKWSKEMEDWEKRNRGHMLIDQTSSINFLDSRPRAQFEGLQESGLNQMYCDAAHIPGFLNLPVGEMFTDEGTIKDPAMIKAWLEENGFSAEKPTVTQCMTGMQASLLAYGIEYALPDHRPRLHSGSLKEMEVRDPRKVSGGHRHIPLSANAKL</sequence>
<feature type="domain" description="Rhodanese" evidence="4">
    <location>
        <begin position="239"/>
        <end position="356"/>
    </location>
</feature>
<dbReference type="GO" id="GO:0005739">
    <property type="term" value="C:mitochondrion"/>
    <property type="evidence" value="ECO:0007669"/>
    <property type="project" value="TreeGrafter"/>
</dbReference>
<dbReference type="InterPro" id="IPR001763">
    <property type="entry name" value="Rhodanese-like_dom"/>
</dbReference>